<evidence type="ECO:0000313" key="3">
    <source>
        <dbReference type="Proteomes" id="UP001233999"/>
    </source>
</evidence>
<dbReference type="Proteomes" id="UP001233999">
    <property type="component" value="Unassembled WGS sequence"/>
</dbReference>
<proteinExistence type="predicted"/>
<organism evidence="2 3">
    <name type="scientific">Diploptera punctata</name>
    <name type="common">Pacific beetle cockroach</name>
    <dbReference type="NCBI Taxonomy" id="6984"/>
    <lineage>
        <taxon>Eukaryota</taxon>
        <taxon>Metazoa</taxon>
        <taxon>Ecdysozoa</taxon>
        <taxon>Arthropoda</taxon>
        <taxon>Hexapoda</taxon>
        <taxon>Insecta</taxon>
        <taxon>Pterygota</taxon>
        <taxon>Neoptera</taxon>
        <taxon>Polyneoptera</taxon>
        <taxon>Dictyoptera</taxon>
        <taxon>Blattodea</taxon>
        <taxon>Blaberoidea</taxon>
        <taxon>Blaberidae</taxon>
        <taxon>Diplopterinae</taxon>
        <taxon>Diploptera</taxon>
    </lineage>
</organism>
<name>A0AAD8ELB3_DIPPU</name>
<evidence type="ECO:0000256" key="1">
    <source>
        <dbReference type="SAM" id="Phobius"/>
    </source>
</evidence>
<reference evidence="2" key="1">
    <citation type="journal article" date="2023" name="IScience">
        <title>Live-bearing cockroach genome reveals convergent evolutionary mechanisms linked to viviparity in insects and beyond.</title>
        <authorList>
            <person name="Fouks B."/>
            <person name="Harrison M.C."/>
            <person name="Mikhailova A.A."/>
            <person name="Marchal E."/>
            <person name="English S."/>
            <person name="Carruthers M."/>
            <person name="Jennings E.C."/>
            <person name="Chiamaka E.L."/>
            <person name="Frigard R.A."/>
            <person name="Pippel M."/>
            <person name="Attardo G.M."/>
            <person name="Benoit J.B."/>
            <person name="Bornberg-Bauer E."/>
            <person name="Tobe S.S."/>
        </authorList>
    </citation>
    <scope>NUCLEOTIDE SEQUENCE</scope>
    <source>
        <strain evidence="2">Stay&amp;Tobe</strain>
    </source>
</reference>
<protein>
    <submittedName>
        <fullName evidence="2">Uncharacterized protein</fullName>
    </submittedName>
</protein>
<feature type="non-terminal residue" evidence="2">
    <location>
        <position position="1"/>
    </location>
</feature>
<keyword evidence="3" id="KW-1185">Reference proteome</keyword>
<dbReference type="AlphaFoldDB" id="A0AAD8ELB3"/>
<keyword evidence="1" id="KW-0472">Membrane</keyword>
<dbReference type="EMBL" id="JASPKZ010003074">
    <property type="protein sequence ID" value="KAJ9594074.1"/>
    <property type="molecule type" value="Genomic_DNA"/>
</dbReference>
<keyword evidence="1" id="KW-1133">Transmembrane helix</keyword>
<reference evidence="2" key="2">
    <citation type="submission" date="2023-05" db="EMBL/GenBank/DDBJ databases">
        <authorList>
            <person name="Fouks B."/>
        </authorList>
    </citation>
    <scope>NUCLEOTIDE SEQUENCE</scope>
    <source>
        <strain evidence="2">Stay&amp;Tobe</strain>
        <tissue evidence="2">Testes</tissue>
    </source>
</reference>
<comment type="caution">
    <text evidence="2">The sequence shown here is derived from an EMBL/GenBank/DDBJ whole genome shotgun (WGS) entry which is preliminary data.</text>
</comment>
<gene>
    <name evidence="2" type="ORF">L9F63_014500</name>
</gene>
<feature type="non-terminal residue" evidence="2">
    <location>
        <position position="78"/>
    </location>
</feature>
<evidence type="ECO:0000313" key="2">
    <source>
        <dbReference type="EMBL" id="KAJ9594074.1"/>
    </source>
</evidence>
<feature type="transmembrane region" description="Helical" evidence="1">
    <location>
        <begin position="36"/>
        <end position="54"/>
    </location>
</feature>
<accession>A0AAD8ELB3</accession>
<sequence>KMKLATELQFSLAPKMFNSRRLVEEERHSLMDYQMARTRFFLILLSLDLIIKMQFITNNFSKYLFVILSVSCLSYPIL</sequence>
<keyword evidence="1" id="KW-0812">Transmembrane</keyword>